<keyword evidence="5" id="KW-0762">Sugar transport</keyword>
<protein>
    <recommendedName>
        <fullName evidence="11">Transport permease protein</fullName>
    </recommendedName>
</protein>
<evidence type="ECO:0000256" key="9">
    <source>
        <dbReference type="ARBA" id="ARBA00023047"/>
    </source>
</evidence>
<dbReference type="PANTHER" id="PTHR30413:SF10">
    <property type="entry name" value="CAPSULE POLYSACCHARIDE EXPORT INNER-MEMBRANE PROTEIN CTRC"/>
    <property type="match status" value="1"/>
</dbReference>
<feature type="transmembrane region" description="Helical" evidence="11">
    <location>
        <begin position="37"/>
        <end position="59"/>
    </location>
</feature>
<name>A0A235HAX3_AZOBR</name>
<evidence type="ECO:0000256" key="8">
    <source>
        <dbReference type="ARBA" id="ARBA00022989"/>
    </source>
</evidence>
<keyword evidence="6 11" id="KW-0812">Transmembrane</keyword>
<evidence type="ECO:0000313" key="14">
    <source>
        <dbReference type="Proteomes" id="UP000215367"/>
    </source>
</evidence>
<dbReference type="EMBL" id="NOWT01000023">
    <property type="protein sequence ID" value="OYD82355.1"/>
    <property type="molecule type" value="Genomic_DNA"/>
</dbReference>
<feature type="transmembrane region" description="Helical" evidence="11">
    <location>
        <begin position="156"/>
        <end position="177"/>
    </location>
</feature>
<comment type="similarity">
    <text evidence="2 11">Belongs to the ABC-2 integral membrane protein family.</text>
</comment>
<feature type="transmembrane region" description="Helical" evidence="11">
    <location>
        <begin position="242"/>
        <end position="263"/>
    </location>
</feature>
<dbReference type="GO" id="GO:0015920">
    <property type="term" value="P:lipopolysaccharide transport"/>
    <property type="evidence" value="ECO:0007669"/>
    <property type="project" value="TreeGrafter"/>
</dbReference>
<evidence type="ECO:0000256" key="10">
    <source>
        <dbReference type="ARBA" id="ARBA00023136"/>
    </source>
</evidence>
<accession>A0A235HAX3</accession>
<evidence type="ECO:0000256" key="3">
    <source>
        <dbReference type="ARBA" id="ARBA00022448"/>
    </source>
</evidence>
<organism evidence="13 14">
    <name type="scientific">Azospirillum brasilense</name>
    <dbReference type="NCBI Taxonomy" id="192"/>
    <lineage>
        <taxon>Bacteria</taxon>
        <taxon>Pseudomonadati</taxon>
        <taxon>Pseudomonadota</taxon>
        <taxon>Alphaproteobacteria</taxon>
        <taxon>Rhodospirillales</taxon>
        <taxon>Azospirillaceae</taxon>
        <taxon>Azospirillum</taxon>
    </lineage>
</organism>
<dbReference type="GO" id="GO:0043190">
    <property type="term" value="C:ATP-binding cassette (ABC) transporter complex"/>
    <property type="evidence" value="ECO:0007669"/>
    <property type="project" value="InterPro"/>
</dbReference>
<dbReference type="InterPro" id="IPR047817">
    <property type="entry name" value="ABC2_TM_bact-type"/>
</dbReference>
<evidence type="ECO:0000259" key="12">
    <source>
        <dbReference type="PROSITE" id="PS51012"/>
    </source>
</evidence>
<evidence type="ECO:0000256" key="1">
    <source>
        <dbReference type="ARBA" id="ARBA00004651"/>
    </source>
</evidence>
<comment type="subcellular location">
    <subcellularLocation>
        <location evidence="11">Cell inner membrane</location>
        <topology evidence="11">Multi-pass membrane protein</topology>
    </subcellularLocation>
    <subcellularLocation>
        <location evidence="1">Cell membrane</location>
        <topology evidence="1">Multi-pass membrane protein</topology>
    </subcellularLocation>
</comment>
<reference evidence="13 14" key="1">
    <citation type="submission" date="2017-07" db="EMBL/GenBank/DDBJ databases">
        <title>Whole genome sequence of Azospirillum brasilense 2A1, a potential biofertilizer strain.</title>
        <authorList>
            <person name="Fontana C.A."/>
            <person name="Toffoli L.M."/>
            <person name="Salazar S.M."/>
            <person name="Puglisi E."/>
            <person name="Pedraza R."/>
            <person name="Bassi D."/>
            <person name="Cocconcelli P.S."/>
        </authorList>
    </citation>
    <scope>NUCLEOTIDE SEQUENCE [LARGE SCALE GENOMIC DNA]</scope>
    <source>
        <strain evidence="13 14">2A1</strain>
        <plasmid evidence="13">unnamed</plasmid>
    </source>
</reference>
<keyword evidence="7" id="KW-0972">Capsule biogenesis/degradation</keyword>
<evidence type="ECO:0000256" key="2">
    <source>
        <dbReference type="ARBA" id="ARBA00007783"/>
    </source>
</evidence>
<dbReference type="InterPro" id="IPR013525">
    <property type="entry name" value="ABC2_TM"/>
</dbReference>
<keyword evidence="8 11" id="KW-1133">Transmembrane helix</keyword>
<proteinExistence type="inferred from homology"/>
<keyword evidence="10 11" id="KW-0472">Membrane</keyword>
<dbReference type="AlphaFoldDB" id="A0A235HAX3"/>
<keyword evidence="9" id="KW-0625">Polysaccharide transport</keyword>
<feature type="domain" description="ABC transmembrane type-2" evidence="12">
    <location>
        <begin position="39"/>
        <end position="266"/>
    </location>
</feature>
<dbReference type="PIRSF" id="PIRSF006648">
    <property type="entry name" value="DrrB"/>
    <property type="match status" value="1"/>
</dbReference>
<sequence>MKPASIGPLAMIRDLWAHRVLIGRLARRELMARYRGSMLGMVWAILTPVMMLAVYTFVFRTVFKARWTADASGGGHGEFALLLFAGLILFNVFAESVNRAPGLMLENVSYIKKVVFPLEILPAVVLVGALYNAGIGLVVLALFYGPVFGMPPWTVLLTPLVVVPLALLTLGVSWFLASAGVFLRDIRQFIGVAVTMLMFLSPIFYPASAIPEELRSLLALNPLVPILEQARGLLFWGTLPDWGPWLLSVVFSYAVAWLGYAWFVKTRKGFADVV</sequence>
<dbReference type="PANTHER" id="PTHR30413">
    <property type="entry name" value="INNER MEMBRANE TRANSPORT PERMEASE"/>
    <property type="match status" value="1"/>
</dbReference>
<evidence type="ECO:0000256" key="7">
    <source>
        <dbReference type="ARBA" id="ARBA00022903"/>
    </source>
</evidence>
<evidence type="ECO:0000256" key="11">
    <source>
        <dbReference type="RuleBase" id="RU361157"/>
    </source>
</evidence>
<keyword evidence="4 11" id="KW-1003">Cell membrane</keyword>
<feature type="transmembrane region" description="Helical" evidence="11">
    <location>
        <begin position="189"/>
        <end position="207"/>
    </location>
</feature>
<evidence type="ECO:0000256" key="6">
    <source>
        <dbReference type="ARBA" id="ARBA00022692"/>
    </source>
</evidence>
<feature type="transmembrane region" description="Helical" evidence="11">
    <location>
        <begin position="79"/>
        <end position="97"/>
    </location>
</feature>
<evidence type="ECO:0000256" key="4">
    <source>
        <dbReference type="ARBA" id="ARBA00022475"/>
    </source>
</evidence>
<dbReference type="InterPro" id="IPR000412">
    <property type="entry name" value="ABC_2_transport"/>
</dbReference>
<gene>
    <name evidence="13" type="ORF">CHT98_21360</name>
</gene>
<dbReference type="GO" id="GO:0140359">
    <property type="term" value="F:ABC-type transporter activity"/>
    <property type="evidence" value="ECO:0007669"/>
    <property type="project" value="InterPro"/>
</dbReference>
<evidence type="ECO:0000313" key="13">
    <source>
        <dbReference type="EMBL" id="OYD82355.1"/>
    </source>
</evidence>
<comment type="caution">
    <text evidence="13">The sequence shown here is derived from an EMBL/GenBank/DDBJ whole genome shotgun (WGS) entry which is preliminary data.</text>
</comment>
<keyword evidence="3 11" id="KW-0813">Transport</keyword>
<feature type="transmembrane region" description="Helical" evidence="11">
    <location>
        <begin position="118"/>
        <end position="144"/>
    </location>
</feature>
<dbReference type="Pfam" id="PF01061">
    <property type="entry name" value="ABC2_membrane"/>
    <property type="match status" value="1"/>
</dbReference>
<dbReference type="GO" id="GO:0015774">
    <property type="term" value="P:polysaccharide transport"/>
    <property type="evidence" value="ECO:0007669"/>
    <property type="project" value="UniProtKB-KW"/>
</dbReference>
<keyword evidence="13" id="KW-0614">Plasmid</keyword>
<dbReference type="PROSITE" id="PS51012">
    <property type="entry name" value="ABC_TM2"/>
    <property type="match status" value="1"/>
</dbReference>
<geneLocation type="plasmid" evidence="13">
    <name>unnamed</name>
</geneLocation>
<dbReference type="Proteomes" id="UP000215367">
    <property type="component" value="Unassembled WGS sequence"/>
</dbReference>
<evidence type="ECO:0000256" key="5">
    <source>
        <dbReference type="ARBA" id="ARBA00022597"/>
    </source>
</evidence>